<dbReference type="AlphaFoldDB" id="A0A8J3V8M5"/>
<dbReference type="InterPro" id="IPR000468">
    <property type="entry name" value="Barstar"/>
</dbReference>
<protein>
    <submittedName>
        <fullName evidence="3">Barnase inhibitor</fullName>
    </submittedName>
</protein>
<dbReference type="Gene3D" id="3.30.370.10">
    <property type="entry name" value="Barstar-like"/>
    <property type="match status" value="1"/>
</dbReference>
<evidence type="ECO:0000313" key="3">
    <source>
        <dbReference type="EMBL" id="GII57477.1"/>
    </source>
</evidence>
<dbReference type="InterPro" id="IPR035905">
    <property type="entry name" value="Barstar-like_sf"/>
</dbReference>
<dbReference type="Proteomes" id="UP000605992">
    <property type="component" value="Unassembled WGS sequence"/>
</dbReference>
<gene>
    <name evidence="3" type="ORF">Pth03_58660</name>
</gene>
<dbReference type="SUPFAM" id="SSF52038">
    <property type="entry name" value="Barstar-related"/>
    <property type="match status" value="1"/>
</dbReference>
<organism evidence="3 4">
    <name type="scientific">Planotetraspora thailandica</name>
    <dbReference type="NCBI Taxonomy" id="487172"/>
    <lineage>
        <taxon>Bacteria</taxon>
        <taxon>Bacillati</taxon>
        <taxon>Actinomycetota</taxon>
        <taxon>Actinomycetes</taxon>
        <taxon>Streptosporangiales</taxon>
        <taxon>Streptosporangiaceae</taxon>
        <taxon>Planotetraspora</taxon>
    </lineage>
</organism>
<comment type="similarity">
    <text evidence="1">Belongs to the barstar family.</text>
</comment>
<accession>A0A8J3V8M5</accession>
<dbReference type="EMBL" id="BOOR01000052">
    <property type="protein sequence ID" value="GII57477.1"/>
    <property type="molecule type" value="Genomic_DNA"/>
</dbReference>
<reference evidence="3" key="1">
    <citation type="submission" date="2021-01" db="EMBL/GenBank/DDBJ databases">
        <title>Whole genome shotgun sequence of Planotetraspora thailandica NBRC 104271.</title>
        <authorList>
            <person name="Komaki H."/>
            <person name="Tamura T."/>
        </authorList>
    </citation>
    <scope>NUCLEOTIDE SEQUENCE</scope>
    <source>
        <strain evidence="3">NBRC 104271</strain>
    </source>
</reference>
<sequence length="110" mass="12842">MSDREGPMRVVVDGRQVRSEADFHRLLAVPLDFGPYYGHNLDALWDRLSTDVERPVELVWTHWEESRANLGTEVFDKICSILTRVQAQDAEWNWRERFTFELLGARTPPA</sequence>
<evidence type="ECO:0000256" key="1">
    <source>
        <dbReference type="ARBA" id="ARBA00006845"/>
    </source>
</evidence>
<comment type="caution">
    <text evidence="3">The sequence shown here is derived from an EMBL/GenBank/DDBJ whole genome shotgun (WGS) entry which is preliminary data.</text>
</comment>
<proteinExistence type="inferred from homology"/>
<evidence type="ECO:0000313" key="4">
    <source>
        <dbReference type="Proteomes" id="UP000605992"/>
    </source>
</evidence>
<dbReference type="Pfam" id="PF01337">
    <property type="entry name" value="Barstar"/>
    <property type="match status" value="1"/>
</dbReference>
<feature type="domain" description="Barstar (barnase inhibitor)" evidence="2">
    <location>
        <begin position="10"/>
        <end position="89"/>
    </location>
</feature>
<name>A0A8J3V8M5_9ACTN</name>
<keyword evidence="4" id="KW-1185">Reference proteome</keyword>
<evidence type="ECO:0000259" key="2">
    <source>
        <dbReference type="Pfam" id="PF01337"/>
    </source>
</evidence>